<dbReference type="Pfam" id="PF05309">
    <property type="entry name" value="TraE"/>
    <property type="match status" value="1"/>
</dbReference>
<organism evidence="1 2">
    <name type="scientific">Candidatus Paracaedimonas acanthamoebae</name>
    <dbReference type="NCBI Taxonomy" id="244581"/>
    <lineage>
        <taxon>Bacteria</taxon>
        <taxon>Pseudomonadati</taxon>
        <taxon>Pseudomonadota</taxon>
        <taxon>Alphaproteobacteria</taxon>
        <taxon>Holosporales</taxon>
        <taxon>Caedimonadaceae</taxon>
        <taxon>Candidatus Paracaedimonas</taxon>
    </lineage>
</organism>
<sequence>MKEKLQHLRLQDLLRHRNYLTFIASGLLGSNLLMTFALCTQSERVVLVPPHLTGATWVERSKVSPQYLEEMALFFGSILLNKTPQSASYLHELLLRYAETSGIGMLKHQLREEEERYQKSGLSTSFYPKKVVVREKNLQVDLSGEMVGYVSQKCIFQREETYRLTFSFAHGRLLITSFKPLTGKEQDHA</sequence>
<proteinExistence type="predicted"/>
<gene>
    <name evidence="1" type="primary">traE</name>
    <name evidence="1" type="ORF">J0H12_04030</name>
</gene>
<dbReference type="Proteomes" id="UP000664414">
    <property type="component" value="Unassembled WGS sequence"/>
</dbReference>
<name>A0A8J7PJU0_9PROT</name>
<evidence type="ECO:0000313" key="2">
    <source>
        <dbReference type="Proteomes" id="UP000664414"/>
    </source>
</evidence>
<comment type="caution">
    <text evidence="1">The sequence shown here is derived from an EMBL/GenBank/DDBJ whole genome shotgun (WGS) entry which is preliminary data.</text>
</comment>
<dbReference type="InterPro" id="IPR007973">
    <property type="entry name" value="Pilus_assembly_TraE"/>
</dbReference>
<accession>A0A8J7PJU0</accession>
<evidence type="ECO:0000313" key="1">
    <source>
        <dbReference type="EMBL" id="MBN9413072.1"/>
    </source>
</evidence>
<reference evidence="1" key="1">
    <citation type="submission" date="2021-02" db="EMBL/GenBank/DDBJ databases">
        <title>Thiocyanate and organic carbon inputs drive convergent selection for specific autotrophic Afipia and Thiobacillus strains within complex microbiomes.</title>
        <authorList>
            <person name="Huddy R.J."/>
            <person name="Sachdeva R."/>
            <person name="Kadzinga F."/>
            <person name="Kantor R.S."/>
            <person name="Harrison S.T.L."/>
            <person name="Banfield J.F."/>
        </authorList>
    </citation>
    <scope>NUCLEOTIDE SEQUENCE</scope>
    <source>
        <strain evidence="1">SCN18_10_11_15_R4_P_38_20</strain>
    </source>
</reference>
<protein>
    <submittedName>
        <fullName evidence="1">Type IV conjugative transfer system protein TraE</fullName>
    </submittedName>
</protein>
<dbReference type="EMBL" id="JAFKGL010000016">
    <property type="protein sequence ID" value="MBN9413072.1"/>
    <property type="molecule type" value="Genomic_DNA"/>
</dbReference>
<dbReference type="AlphaFoldDB" id="A0A8J7PJU0"/>
<dbReference type="NCBIfam" id="TIGR02761">
    <property type="entry name" value="TraE_TIGR"/>
    <property type="match status" value="1"/>
</dbReference>